<dbReference type="PANTHER" id="PTHR11777">
    <property type="entry name" value="ALANYL-TRNA SYNTHETASE"/>
    <property type="match status" value="1"/>
</dbReference>
<evidence type="ECO:0000313" key="19">
    <source>
        <dbReference type="EMBL" id="CAB5020005.1"/>
    </source>
</evidence>
<name>A0A6J7QSU0_9ZZZZ</name>
<keyword evidence="10" id="KW-0067">ATP-binding</keyword>
<dbReference type="InterPro" id="IPR003156">
    <property type="entry name" value="DHHA1_dom"/>
</dbReference>
<keyword evidence="8" id="KW-0547">Nucleotide-binding</keyword>
<evidence type="ECO:0000256" key="4">
    <source>
        <dbReference type="ARBA" id="ARBA00017959"/>
    </source>
</evidence>
<evidence type="ECO:0000256" key="9">
    <source>
        <dbReference type="ARBA" id="ARBA00022833"/>
    </source>
</evidence>
<dbReference type="AlphaFoldDB" id="A0A6J7QSU0"/>
<evidence type="ECO:0000256" key="5">
    <source>
        <dbReference type="ARBA" id="ARBA00022555"/>
    </source>
</evidence>
<feature type="domain" description="Alanyl-transfer RNA synthetases family profile" evidence="14">
    <location>
        <begin position="16"/>
        <end position="720"/>
    </location>
</feature>
<evidence type="ECO:0000256" key="2">
    <source>
        <dbReference type="ARBA" id="ARBA00008226"/>
    </source>
</evidence>
<evidence type="ECO:0000256" key="10">
    <source>
        <dbReference type="ARBA" id="ARBA00022840"/>
    </source>
</evidence>
<dbReference type="InterPro" id="IPR050058">
    <property type="entry name" value="Ala-tRNA_ligase"/>
</dbReference>
<evidence type="ECO:0000256" key="3">
    <source>
        <dbReference type="ARBA" id="ARBA00013168"/>
    </source>
</evidence>
<dbReference type="InterPro" id="IPR009000">
    <property type="entry name" value="Transl_B-barrel_sf"/>
</dbReference>
<organism evidence="19">
    <name type="scientific">freshwater metagenome</name>
    <dbReference type="NCBI Taxonomy" id="449393"/>
    <lineage>
        <taxon>unclassified sequences</taxon>
        <taxon>metagenomes</taxon>
        <taxon>ecological metagenomes</taxon>
    </lineage>
</organism>
<evidence type="ECO:0000256" key="6">
    <source>
        <dbReference type="ARBA" id="ARBA00022598"/>
    </source>
</evidence>
<dbReference type="Pfam" id="PF01411">
    <property type="entry name" value="tRNA-synt_2c"/>
    <property type="match status" value="1"/>
</dbReference>
<dbReference type="NCBIfam" id="TIGR00344">
    <property type="entry name" value="alaS"/>
    <property type="match status" value="1"/>
</dbReference>
<gene>
    <name evidence="15" type="ORF">UFOPK2658_00020</name>
    <name evidence="16" type="ORF">UFOPK2880_00053</name>
    <name evidence="17" type="ORF">UFOPK3304_00256</name>
    <name evidence="18" type="ORF">UFOPK3494_00028</name>
    <name evidence="19" type="ORF">UFOPK4134_00216</name>
</gene>
<dbReference type="FunFam" id="3.30.980.10:FF:000004">
    <property type="entry name" value="Alanine--tRNA ligase, cytoplasmic"/>
    <property type="match status" value="1"/>
</dbReference>
<dbReference type="Pfam" id="PF02272">
    <property type="entry name" value="DHHA1"/>
    <property type="match status" value="1"/>
</dbReference>
<keyword evidence="13" id="KW-0030">Aminoacyl-tRNA synthetase</keyword>
<dbReference type="InterPro" id="IPR002318">
    <property type="entry name" value="Ala-tRNA-lgiase_IIc"/>
</dbReference>
<dbReference type="Gene3D" id="3.30.54.20">
    <property type="match status" value="1"/>
</dbReference>
<evidence type="ECO:0000313" key="15">
    <source>
        <dbReference type="EMBL" id="CAB4704629.1"/>
    </source>
</evidence>
<dbReference type="Gene3D" id="3.30.980.10">
    <property type="entry name" value="Threonyl-trna Synthetase, Chain A, domain 2"/>
    <property type="match status" value="1"/>
</dbReference>
<keyword evidence="9" id="KW-0862">Zinc</keyword>
<dbReference type="EMBL" id="CAEZZP010000001">
    <property type="protein sequence ID" value="CAB4760139.1"/>
    <property type="molecule type" value="Genomic_DNA"/>
</dbReference>
<evidence type="ECO:0000313" key="18">
    <source>
        <dbReference type="EMBL" id="CAB4887372.1"/>
    </source>
</evidence>
<dbReference type="HAMAP" id="MF_00036_B">
    <property type="entry name" value="Ala_tRNA_synth_B"/>
    <property type="match status" value="1"/>
</dbReference>
<dbReference type="FunFam" id="3.30.54.20:FF:000001">
    <property type="entry name" value="Alanine--tRNA ligase"/>
    <property type="match status" value="1"/>
</dbReference>
<dbReference type="Gene3D" id="3.30.930.10">
    <property type="entry name" value="Bira Bifunctional Protein, Domain 2"/>
    <property type="match status" value="1"/>
</dbReference>
<dbReference type="InterPro" id="IPR045864">
    <property type="entry name" value="aa-tRNA-synth_II/BPL/LPL"/>
</dbReference>
<protein>
    <recommendedName>
        <fullName evidence="4">Alanine--tRNA ligase</fullName>
        <ecNumber evidence="3">6.1.1.7</ecNumber>
    </recommendedName>
</protein>
<dbReference type="InterPro" id="IPR023033">
    <property type="entry name" value="Ala_tRNA_ligase_euk/bac"/>
</dbReference>
<dbReference type="SUPFAM" id="SSF101353">
    <property type="entry name" value="Putative anticodon-binding domain of alanyl-tRNA synthetase (AlaRS)"/>
    <property type="match status" value="1"/>
</dbReference>
<dbReference type="SMART" id="SM00863">
    <property type="entry name" value="tRNA_SAD"/>
    <property type="match status" value="1"/>
</dbReference>
<evidence type="ECO:0000256" key="11">
    <source>
        <dbReference type="ARBA" id="ARBA00022884"/>
    </source>
</evidence>
<dbReference type="GO" id="GO:0006419">
    <property type="term" value="P:alanyl-tRNA aminoacylation"/>
    <property type="evidence" value="ECO:0007669"/>
    <property type="project" value="InterPro"/>
</dbReference>
<dbReference type="GO" id="GO:0005829">
    <property type="term" value="C:cytosol"/>
    <property type="evidence" value="ECO:0007669"/>
    <property type="project" value="TreeGrafter"/>
</dbReference>
<evidence type="ECO:0000256" key="7">
    <source>
        <dbReference type="ARBA" id="ARBA00022723"/>
    </source>
</evidence>
<dbReference type="PROSITE" id="PS50860">
    <property type="entry name" value="AA_TRNA_LIGASE_II_ALA"/>
    <property type="match status" value="1"/>
</dbReference>
<dbReference type="PRINTS" id="PR00980">
    <property type="entry name" value="TRNASYNTHALA"/>
</dbReference>
<dbReference type="InterPro" id="IPR018163">
    <property type="entry name" value="Thr/Ala-tRNA-synth_IIc_edit"/>
</dbReference>
<dbReference type="InterPro" id="IPR018162">
    <property type="entry name" value="Ala-tRNA-ligase_IIc_anticod-bd"/>
</dbReference>
<reference evidence="19" key="1">
    <citation type="submission" date="2020-05" db="EMBL/GenBank/DDBJ databases">
        <authorList>
            <person name="Chiriac C."/>
            <person name="Salcher M."/>
            <person name="Ghai R."/>
            <person name="Kavagutti S V."/>
        </authorList>
    </citation>
    <scope>NUCLEOTIDE SEQUENCE</scope>
</reference>
<evidence type="ECO:0000256" key="8">
    <source>
        <dbReference type="ARBA" id="ARBA00022741"/>
    </source>
</evidence>
<dbReference type="SUPFAM" id="SSF55681">
    <property type="entry name" value="Class II aaRS and biotin synthetases"/>
    <property type="match status" value="1"/>
</dbReference>
<dbReference type="FunFam" id="3.30.930.10:FF:000004">
    <property type="entry name" value="Alanine--tRNA ligase"/>
    <property type="match status" value="1"/>
</dbReference>
<dbReference type="GO" id="GO:0004813">
    <property type="term" value="F:alanine-tRNA ligase activity"/>
    <property type="evidence" value="ECO:0007669"/>
    <property type="project" value="UniProtKB-EC"/>
</dbReference>
<dbReference type="GO" id="GO:0002161">
    <property type="term" value="F:aminoacyl-tRNA deacylase activity"/>
    <property type="evidence" value="ECO:0007669"/>
    <property type="project" value="TreeGrafter"/>
</dbReference>
<evidence type="ECO:0000256" key="12">
    <source>
        <dbReference type="ARBA" id="ARBA00022917"/>
    </source>
</evidence>
<dbReference type="GO" id="GO:0005524">
    <property type="term" value="F:ATP binding"/>
    <property type="evidence" value="ECO:0007669"/>
    <property type="project" value="UniProtKB-KW"/>
</dbReference>
<keyword evidence="6" id="KW-0436">Ligase</keyword>
<dbReference type="InterPro" id="IPR018165">
    <property type="entry name" value="Ala-tRNA-synth_IIc_core"/>
</dbReference>
<dbReference type="EMBL" id="CAFBMF010000001">
    <property type="protein sequence ID" value="CAB4887372.1"/>
    <property type="molecule type" value="Genomic_DNA"/>
</dbReference>
<dbReference type="EMBL" id="CAFBPS010000006">
    <property type="protein sequence ID" value="CAB5020005.1"/>
    <property type="molecule type" value="Genomic_DNA"/>
</dbReference>
<dbReference type="EMBL" id="CAEZYH010000001">
    <property type="protein sequence ID" value="CAB4704629.1"/>
    <property type="molecule type" value="Genomic_DNA"/>
</dbReference>
<dbReference type="GO" id="GO:0000049">
    <property type="term" value="F:tRNA binding"/>
    <property type="evidence" value="ECO:0007669"/>
    <property type="project" value="UniProtKB-KW"/>
</dbReference>
<dbReference type="EC" id="6.1.1.7" evidence="3"/>
<dbReference type="SUPFAM" id="SSF55186">
    <property type="entry name" value="ThrRS/AlaRS common domain"/>
    <property type="match status" value="1"/>
</dbReference>
<keyword evidence="5" id="KW-0820">tRNA-binding</keyword>
<dbReference type="GO" id="GO:0046872">
    <property type="term" value="F:metal ion binding"/>
    <property type="evidence" value="ECO:0007669"/>
    <property type="project" value="UniProtKB-KW"/>
</dbReference>
<dbReference type="SUPFAM" id="SSF50447">
    <property type="entry name" value="Translation proteins"/>
    <property type="match status" value="1"/>
</dbReference>
<keyword evidence="7" id="KW-0479">Metal-binding</keyword>
<evidence type="ECO:0000313" key="16">
    <source>
        <dbReference type="EMBL" id="CAB4760139.1"/>
    </source>
</evidence>
<dbReference type="InterPro" id="IPR018164">
    <property type="entry name" value="Ala-tRNA-synth_IIc_N"/>
</dbReference>
<dbReference type="Pfam" id="PF07973">
    <property type="entry name" value="tRNA_SAD"/>
    <property type="match status" value="1"/>
</dbReference>
<evidence type="ECO:0000259" key="14">
    <source>
        <dbReference type="PROSITE" id="PS50860"/>
    </source>
</evidence>
<dbReference type="InterPro" id="IPR012947">
    <property type="entry name" value="tRNA_SAD"/>
</dbReference>
<evidence type="ECO:0000313" key="17">
    <source>
        <dbReference type="EMBL" id="CAB4857445.1"/>
    </source>
</evidence>
<dbReference type="PANTHER" id="PTHR11777:SF9">
    <property type="entry name" value="ALANINE--TRNA LIGASE, CYTOPLASMIC"/>
    <property type="match status" value="1"/>
</dbReference>
<evidence type="ECO:0000256" key="13">
    <source>
        <dbReference type="ARBA" id="ARBA00023146"/>
    </source>
</evidence>
<keyword evidence="12" id="KW-0648">Protein biosynthesis</keyword>
<accession>A0A6J7QSU0</accession>
<comment type="cofactor">
    <cofactor evidence="1">
        <name>Zn(2+)</name>
        <dbReference type="ChEBI" id="CHEBI:29105"/>
    </cofactor>
</comment>
<sequence>MNLGYHFGVMSPQPPRTANELRSAFTQFFADRQHTPIASASLIPHDPTVLFTVAGMVPFKPYFVGDEVPPYSRAATVQKCARAGGKHNDLDDVGRTKRHLVFFEMLGNFSFGDYFKESAIPWSWEFVTENLGFDGDRIWVTVHTSDDEAEAMWHEQVGVPMNRIQRLGDKDNFWQMGDTGPCGPCSELHIDRGPEFGPDGGPLNDPHGDRFMEFWNLVFMQYNQAPDGTRTPLPKPSIDTGAGLERILALVQGKDSVWETDAIFPIVEAAQSVTGATYKIGDYEDRSSFSLRVLAEHARSSTMLVGDGVFPSNEGRGYVLRRIIRRAVRHAYLLGTEKLVMPSLVETAIATMGQAYPDVIAQKDFIMGVLTKEEERFRQTLKTGLSILEDELQLAAKSNKVLSGSTAFLLHDTYGFPLEVTEEIVNERDLAIDIEGFNTEMNQQRQRAKAARKGGEVDSHRHDMYREVMEEFGTTEFVGYESDSCEAKILAIVPDDDGTFDLFLDRTPFYAESGGQVGDTGFIQSGSNRYEVINTTFALPGLRRHQCRVISGILMINQSVSADIDASRRLAIRRHHTATHILHWSLRQVLGDHVKQAGSLVDDERLRFDFSHYDAVSEDELLRIEELANSLTLSNEPVDSTESSKDEALAKGAIAFFGDKYGDRVRVLSAGPSVELCGGTHVSATGDIGIIKVISEGSVGANLRRIEAVAGTRTLNLLQHDRRLIADAARLVGSGPDDLMIGVQRKVDDIKGLQDENKTLRSRLAITAASTLAADAVDGIVIAQVDDLTPGDLRELTIAVRHQPNVHTVVLIGVSPGGGVSLVGAVDAASGKNAAQLISSAAKAVGGGGGGKGDIATAGGKNPEGIPEALRLAQEAARS</sequence>
<proteinExistence type="inferred from homology"/>
<dbReference type="Gene3D" id="2.40.30.130">
    <property type="match status" value="1"/>
</dbReference>
<evidence type="ECO:0000256" key="1">
    <source>
        <dbReference type="ARBA" id="ARBA00001947"/>
    </source>
</evidence>
<keyword evidence="11" id="KW-0694">RNA-binding</keyword>
<dbReference type="FunFam" id="3.10.310.40:FF:000001">
    <property type="entry name" value="Alanine--tRNA ligase"/>
    <property type="match status" value="1"/>
</dbReference>
<dbReference type="CDD" id="cd00673">
    <property type="entry name" value="AlaRS_core"/>
    <property type="match status" value="1"/>
</dbReference>
<dbReference type="EMBL" id="CAFBLJ010000007">
    <property type="protein sequence ID" value="CAB4857445.1"/>
    <property type="molecule type" value="Genomic_DNA"/>
</dbReference>
<comment type="similarity">
    <text evidence="2">Belongs to the class-II aminoacyl-tRNA synthetase family.</text>
</comment>
<dbReference type="Gene3D" id="3.10.310.40">
    <property type="match status" value="1"/>
</dbReference>